<name>A0A179DM56_9SPHI</name>
<protein>
    <recommendedName>
        <fullName evidence="4">Asparagine synthetase B</fullName>
    </recommendedName>
</protein>
<feature type="signal peptide" evidence="1">
    <location>
        <begin position="1"/>
        <end position="21"/>
    </location>
</feature>
<reference evidence="2 3" key="1">
    <citation type="submission" date="2016-04" db="EMBL/GenBank/DDBJ databases">
        <authorList>
            <person name="Evans L.H."/>
            <person name="Alamgir A."/>
            <person name="Owens N."/>
            <person name="Weber N.D."/>
            <person name="Virtaneva K."/>
            <person name="Barbian K."/>
            <person name="Babar A."/>
            <person name="Rosenke K."/>
        </authorList>
    </citation>
    <scope>NUCLEOTIDE SEQUENCE [LARGE SCALE GENOMIC DNA]</scope>
    <source>
        <strain evidence="2 3">CCM 8644</strain>
    </source>
</reference>
<proteinExistence type="predicted"/>
<accession>A0A179DM56</accession>
<dbReference type="Pfam" id="PF11138">
    <property type="entry name" value="DUF2911"/>
    <property type="match status" value="1"/>
</dbReference>
<evidence type="ECO:0000313" key="3">
    <source>
        <dbReference type="Proteomes" id="UP000078459"/>
    </source>
</evidence>
<keyword evidence="1" id="KW-0732">Signal</keyword>
<dbReference type="EMBL" id="LWHJ01000011">
    <property type="protein sequence ID" value="OAQ41902.1"/>
    <property type="molecule type" value="Genomic_DNA"/>
</dbReference>
<dbReference type="RefSeq" id="WP_068820937.1">
    <property type="nucleotide sequence ID" value="NZ_LWHJ01000011.1"/>
</dbReference>
<dbReference type="OrthoDB" id="195456at2"/>
<reference evidence="2 3" key="2">
    <citation type="submission" date="2016-06" db="EMBL/GenBank/DDBJ databases">
        <title>Pedobacter psychrophilus sp. nov., isolated from Antarctic fragmentary rock.</title>
        <authorList>
            <person name="Svec P."/>
        </authorList>
    </citation>
    <scope>NUCLEOTIDE SEQUENCE [LARGE SCALE GENOMIC DNA]</scope>
    <source>
        <strain evidence="2 3">CCM 8644</strain>
    </source>
</reference>
<gene>
    <name evidence="2" type="ORF">A5893_01935</name>
</gene>
<keyword evidence="3" id="KW-1185">Reference proteome</keyword>
<feature type="chain" id="PRO_5008100696" description="Asparagine synthetase B" evidence="1">
    <location>
        <begin position="22"/>
        <end position="172"/>
    </location>
</feature>
<evidence type="ECO:0000313" key="2">
    <source>
        <dbReference type="EMBL" id="OAQ41902.1"/>
    </source>
</evidence>
<evidence type="ECO:0008006" key="4">
    <source>
        <dbReference type="Google" id="ProtNLM"/>
    </source>
</evidence>
<organism evidence="2 3">
    <name type="scientific">Pedobacter psychrophilus</name>
    <dbReference type="NCBI Taxonomy" id="1826909"/>
    <lineage>
        <taxon>Bacteria</taxon>
        <taxon>Pseudomonadati</taxon>
        <taxon>Bacteroidota</taxon>
        <taxon>Sphingobacteriia</taxon>
        <taxon>Sphingobacteriales</taxon>
        <taxon>Sphingobacteriaceae</taxon>
        <taxon>Pedobacter</taxon>
    </lineage>
</organism>
<dbReference type="Proteomes" id="UP000078459">
    <property type="component" value="Unassembled WGS sequence"/>
</dbReference>
<sequence length="172" mass="19346">MKKRFSMIVAAFMLFAVATQAQTDKSKRPSPPAKVSETLKSGVMVSIDYSQPAVKGRVIGTTDFVPYGKVWRTGANEATVFEVNKEVKVNGKTLPAGKYGLYSIPGEKEWTIIFNKTWNQWGTKYSQAEDALRITAKPEKTSDFMEMLTFKIEKDGDVEMIWGNTEVEFKVK</sequence>
<evidence type="ECO:0000256" key="1">
    <source>
        <dbReference type="SAM" id="SignalP"/>
    </source>
</evidence>
<comment type="caution">
    <text evidence="2">The sequence shown here is derived from an EMBL/GenBank/DDBJ whole genome shotgun (WGS) entry which is preliminary data.</text>
</comment>
<dbReference type="STRING" id="1826909.A5893_01935"/>
<dbReference type="AlphaFoldDB" id="A0A179DM56"/>
<dbReference type="InterPro" id="IPR021314">
    <property type="entry name" value="DUF2911"/>
</dbReference>